<proteinExistence type="predicted"/>
<protein>
    <submittedName>
        <fullName evidence="3">NACHT domain-containing protein</fullName>
    </submittedName>
</protein>
<dbReference type="Proteomes" id="UP001500683">
    <property type="component" value="Unassembled WGS sequence"/>
</dbReference>
<reference evidence="4" key="1">
    <citation type="journal article" date="2019" name="Int. J. Syst. Evol. Microbiol.">
        <title>The Global Catalogue of Microorganisms (GCM) 10K type strain sequencing project: providing services to taxonomists for standard genome sequencing and annotation.</title>
        <authorList>
            <consortium name="The Broad Institute Genomics Platform"/>
            <consortium name="The Broad Institute Genome Sequencing Center for Infectious Disease"/>
            <person name="Wu L."/>
            <person name="Ma J."/>
        </authorList>
    </citation>
    <scope>NUCLEOTIDE SEQUENCE [LARGE SCALE GENOMIC DNA]</scope>
    <source>
        <strain evidence="4">JCM 16702</strain>
    </source>
</reference>
<dbReference type="EMBL" id="BAAAZG010000067">
    <property type="protein sequence ID" value="GAA4102416.1"/>
    <property type="molecule type" value="Genomic_DNA"/>
</dbReference>
<feature type="transmembrane region" description="Helical" evidence="1">
    <location>
        <begin position="521"/>
        <end position="540"/>
    </location>
</feature>
<feature type="transmembrane region" description="Helical" evidence="1">
    <location>
        <begin position="481"/>
        <end position="501"/>
    </location>
</feature>
<accession>A0ABP7X1I9</accession>
<organism evidence="3 4">
    <name type="scientific">Actinomadura miaoliensis</name>
    <dbReference type="NCBI Taxonomy" id="430685"/>
    <lineage>
        <taxon>Bacteria</taxon>
        <taxon>Bacillati</taxon>
        <taxon>Actinomycetota</taxon>
        <taxon>Actinomycetes</taxon>
        <taxon>Streptosporangiales</taxon>
        <taxon>Thermomonosporaceae</taxon>
        <taxon>Actinomadura</taxon>
    </lineage>
</organism>
<comment type="caution">
    <text evidence="3">The sequence shown here is derived from an EMBL/GenBank/DDBJ whole genome shotgun (WGS) entry which is preliminary data.</text>
</comment>
<dbReference type="PROSITE" id="PS50837">
    <property type="entry name" value="NACHT"/>
    <property type="match status" value="1"/>
</dbReference>
<keyword evidence="1" id="KW-0472">Membrane</keyword>
<feature type="transmembrane region" description="Helical" evidence="1">
    <location>
        <begin position="568"/>
        <end position="589"/>
    </location>
</feature>
<feature type="transmembrane region" description="Helical" evidence="1">
    <location>
        <begin position="595"/>
        <end position="616"/>
    </location>
</feature>
<evidence type="ECO:0000256" key="1">
    <source>
        <dbReference type="SAM" id="Phobius"/>
    </source>
</evidence>
<sequence length="724" mass="77465">MWGGRWWPWLAAHAVTAGVLVLGAVTFAPLGGKDGLQISANRAQLTGGLVIAAALPTVGVWRWARRRSRELRVAAAPSSDTLAHAKDVLAESVAVQWKHEARLRSLDDPDPIPVRWRTHEQNPQSTALMDHPANIQSAADQGLWWTASSDDIAALADRFRRTRRRRLIILGGPGTGKTTLALQLLLQLLATRNEHHDEPVPVLLPVAGWDTERYPRLHDWLADRLTQDYPQLRSPDIGASVVRALTGRGHILPVLDGLDELPPPAQAKAIIALNRSLGGDDQLILTSGTTEFTHAVTAAGDVVTSAAVLEPRPLAPAAAADYLTRCLPPSPGSAWQRILTDLRSVPPADQNPPDPAVNGPTAALASVAATPLGLWLLRTVYTAPGADPAELADSARFTTPDALRAHLFDQLIPAVIATRPPLTRQEEAADLFRPRRHHDPAQARRWLGYLAHHLTSQPDLSGDGQGTRDFAWWRLAATHPITGTVQLAVTLLITLGFGFGLGAPLFMYELMTSEPLSESEVASGVVSVFPGAVLVVGLMAGHRARSWVGDVPGYADLRIRQRPELVRSLTVMVMVVLGFGVVGGFRFALDSGLKAGLAWGLVAGLGITPAFLDGLIERVETSAQTHHATTPLSNWRADRTLNLFRSSTAAFVCGLPMGLASGLVGWQRFNAVGFMFGLVFGGVAGGVMGGSRSGSCSGVQGTGPGWRTWWPPGVWPGLAFCRAG</sequence>
<gene>
    <name evidence="3" type="ORF">GCM10022214_80400</name>
</gene>
<evidence type="ECO:0000313" key="3">
    <source>
        <dbReference type="EMBL" id="GAA4102416.1"/>
    </source>
</evidence>
<feature type="transmembrane region" description="Helical" evidence="1">
    <location>
        <begin position="672"/>
        <end position="690"/>
    </location>
</feature>
<feature type="transmembrane region" description="Helical" evidence="1">
    <location>
        <begin position="643"/>
        <end position="666"/>
    </location>
</feature>
<name>A0ABP7X1I9_9ACTN</name>
<keyword evidence="1" id="KW-0812">Transmembrane</keyword>
<dbReference type="Gene3D" id="3.40.50.300">
    <property type="entry name" value="P-loop containing nucleotide triphosphate hydrolases"/>
    <property type="match status" value="1"/>
</dbReference>
<evidence type="ECO:0000313" key="4">
    <source>
        <dbReference type="Proteomes" id="UP001500683"/>
    </source>
</evidence>
<dbReference type="InterPro" id="IPR027417">
    <property type="entry name" value="P-loop_NTPase"/>
</dbReference>
<keyword evidence="4" id="KW-1185">Reference proteome</keyword>
<dbReference type="RefSeq" id="WP_344958133.1">
    <property type="nucleotide sequence ID" value="NZ_BAAAZG010000067.1"/>
</dbReference>
<feature type="transmembrane region" description="Helical" evidence="1">
    <location>
        <begin position="43"/>
        <end position="64"/>
    </location>
</feature>
<keyword evidence="1" id="KW-1133">Transmembrane helix</keyword>
<dbReference type="InterPro" id="IPR007111">
    <property type="entry name" value="NACHT_NTPase"/>
</dbReference>
<dbReference type="Pfam" id="PF05729">
    <property type="entry name" value="NACHT"/>
    <property type="match status" value="1"/>
</dbReference>
<feature type="domain" description="NACHT" evidence="2">
    <location>
        <begin position="165"/>
        <end position="261"/>
    </location>
</feature>
<dbReference type="SUPFAM" id="SSF52540">
    <property type="entry name" value="P-loop containing nucleoside triphosphate hydrolases"/>
    <property type="match status" value="1"/>
</dbReference>
<evidence type="ECO:0000259" key="2">
    <source>
        <dbReference type="PROSITE" id="PS50837"/>
    </source>
</evidence>